<evidence type="ECO:0000256" key="1">
    <source>
        <dbReference type="SAM" id="MobiDB-lite"/>
    </source>
</evidence>
<organism evidence="2 3">
    <name type="scientific">Natronorubrum sediminis</name>
    <dbReference type="NCBI Taxonomy" id="640943"/>
    <lineage>
        <taxon>Archaea</taxon>
        <taxon>Methanobacteriati</taxon>
        <taxon>Methanobacteriota</taxon>
        <taxon>Stenosarchaea group</taxon>
        <taxon>Halobacteria</taxon>
        <taxon>Halobacteriales</taxon>
        <taxon>Natrialbaceae</taxon>
        <taxon>Natronorubrum</taxon>
    </lineage>
</organism>
<sequence>MTNDTHSTADDPKRTDESKSINESKPVDGKQPDEATSERERSSSSAQSSSGAIDPTSDSGLGLALERRHVIASTLAAVGLAGAGTAQARHETSDQDNEQGQGQGDIDVKTGHISHESPGAADDGTWNTYEVDQQTVEFEQSFEAPPVVFIGAADYTTIGMFRAIDVTESGFESRWMVYQSESFAPPDAQWVAVGQS</sequence>
<gene>
    <name evidence="2" type="ORF">SAMN04487967_1336</name>
</gene>
<feature type="region of interest" description="Disordered" evidence="1">
    <location>
        <begin position="1"/>
        <end position="60"/>
    </location>
</feature>
<dbReference type="EMBL" id="FNWL01000001">
    <property type="protein sequence ID" value="SEH13383.1"/>
    <property type="molecule type" value="Genomic_DNA"/>
</dbReference>
<reference evidence="3" key="1">
    <citation type="submission" date="2016-10" db="EMBL/GenBank/DDBJ databases">
        <authorList>
            <person name="Varghese N."/>
            <person name="Submissions S."/>
        </authorList>
    </citation>
    <scope>NUCLEOTIDE SEQUENCE [LARGE SCALE GENOMIC DNA]</scope>
    <source>
        <strain evidence="3">CGMCC 1.8981</strain>
    </source>
</reference>
<keyword evidence="3" id="KW-1185">Reference proteome</keyword>
<protein>
    <submittedName>
        <fullName evidence="2">Uncharacterized protein</fullName>
    </submittedName>
</protein>
<dbReference type="RefSeq" id="WP_090506223.1">
    <property type="nucleotide sequence ID" value="NZ_FNWL01000001.1"/>
</dbReference>
<feature type="compositionally biased region" description="Basic and acidic residues" evidence="1">
    <location>
        <begin position="7"/>
        <end position="42"/>
    </location>
</feature>
<evidence type="ECO:0000313" key="3">
    <source>
        <dbReference type="Proteomes" id="UP000199112"/>
    </source>
</evidence>
<dbReference type="InterPro" id="IPR037221">
    <property type="entry name" value="H-type_lectin_dom_sf"/>
</dbReference>
<proteinExistence type="predicted"/>
<dbReference type="AlphaFoldDB" id="A0A1H6FTW5"/>
<dbReference type="SUPFAM" id="SSF141086">
    <property type="entry name" value="Agglutinin HPA-like"/>
    <property type="match status" value="1"/>
</dbReference>
<evidence type="ECO:0000313" key="2">
    <source>
        <dbReference type="EMBL" id="SEH13383.1"/>
    </source>
</evidence>
<name>A0A1H6FTW5_9EURY</name>
<feature type="region of interest" description="Disordered" evidence="1">
    <location>
        <begin position="86"/>
        <end position="126"/>
    </location>
</feature>
<dbReference type="Proteomes" id="UP000199112">
    <property type="component" value="Unassembled WGS sequence"/>
</dbReference>
<feature type="compositionally biased region" description="Basic and acidic residues" evidence="1">
    <location>
        <begin position="106"/>
        <end position="115"/>
    </location>
</feature>
<dbReference type="OrthoDB" id="380048at2157"/>
<accession>A0A1H6FTW5</accession>